<sequence>MATVSESKKTKSSAAKAREAEAADDCVVIEQCGVTLHVPVHNVPIDAMEAARAGDDYGATKALLGEEQWNALRGAGAGSRDLRELGDKIRAATQGN</sequence>
<accession>D5PF64</accession>
<dbReference type="Proteomes" id="UP000003653">
    <property type="component" value="Unassembled WGS sequence"/>
</dbReference>
<feature type="region of interest" description="Disordered" evidence="1">
    <location>
        <begin position="1"/>
        <end position="22"/>
    </location>
</feature>
<name>D5PF64_9MYCO</name>
<keyword evidence="3" id="KW-1185">Reference proteome</keyword>
<comment type="caution">
    <text evidence="2">The sequence shown here is derived from an EMBL/GenBank/DDBJ whole genome shotgun (WGS) entry which is preliminary data.</text>
</comment>
<dbReference type="AlphaFoldDB" id="D5PF64"/>
<dbReference type="eggNOG" id="ENOG50328F6">
    <property type="taxonomic scope" value="Bacteria"/>
</dbReference>
<proteinExistence type="predicted"/>
<dbReference type="RefSeq" id="WP_007168797.1">
    <property type="nucleotide sequence ID" value="NZ_GG770554.1"/>
</dbReference>
<reference evidence="2 3" key="1">
    <citation type="submission" date="2010-04" db="EMBL/GenBank/DDBJ databases">
        <authorList>
            <person name="Muzny D."/>
            <person name="Qin X."/>
            <person name="Deng J."/>
            <person name="Jiang H."/>
            <person name="Liu Y."/>
            <person name="Qu J."/>
            <person name="Song X.-Z."/>
            <person name="Zhang L."/>
            <person name="Thornton R."/>
            <person name="Coyle M."/>
            <person name="Francisco L."/>
            <person name="Jackson L."/>
            <person name="Javaid M."/>
            <person name="Korchina V."/>
            <person name="Kovar C."/>
            <person name="Mata R."/>
            <person name="Mathew T."/>
            <person name="Ngo R."/>
            <person name="Nguyen L."/>
            <person name="Nguyen N."/>
            <person name="Okwuonu G."/>
            <person name="Ongeri F."/>
            <person name="Pham C."/>
            <person name="Simmons D."/>
            <person name="Wilczek-Boney K."/>
            <person name="Hale W."/>
            <person name="Jakkamsetti A."/>
            <person name="Pham P."/>
            <person name="Ruth R."/>
            <person name="San Lucas F."/>
            <person name="Warren J."/>
            <person name="Zhang J."/>
            <person name="Zhao Z."/>
            <person name="Zhou C."/>
            <person name="Zhu D."/>
            <person name="Lee S."/>
            <person name="Bess C."/>
            <person name="Blankenburg K."/>
            <person name="Forbes L."/>
            <person name="Fu Q."/>
            <person name="Gubbala S."/>
            <person name="Hirani K."/>
            <person name="Jayaseelan J.C."/>
            <person name="Lara F."/>
            <person name="Munidasa M."/>
            <person name="Palculict T."/>
            <person name="Patil S."/>
            <person name="Pu L.-L."/>
            <person name="Saada N."/>
            <person name="Tang L."/>
            <person name="Weissenberger G."/>
            <person name="Zhu Y."/>
            <person name="Hemphill L."/>
            <person name="Shang Y."/>
            <person name="Youmans B."/>
            <person name="Ayvaz T."/>
            <person name="Ross M."/>
            <person name="Santibanez J."/>
            <person name="Aqrawi P."/>
            <person name="Gross S."/>
            <person name="Joshi V."/>
            <person name="Fowler G."/>
            <person name="Nazareth L."/>
            <person name="Reid J."/>
            <person name="Worley K."/>
            <person name="Petrosino J."/>
            <person name="Highlander S."/>
            <person name="Gibbs R."/>
        </authorList>
    </citation>
    <scope>NUCLEOTIDE SEQUENCE [LARGE SCALE GENOMIC DNA]</scope>
    <source>
        <strain evidence="2 3">ATCC BAA-614</strain>
    </source>
</reference>
<gene>
    <name evidence="2" type="ORF">HMPREF0591_4808</name>
</gene>
<evidence type="ECO:0000313" key="3">
    <source>
        <dbReference type="Proteomes" id="UP000003653"/>
    </source>
</evidence>
<dbReference type="HOGENOM" id="CLU_2356723_0_0_11"/>
<evidence type="ECO:0000256" key="1">
    <source>
        <dbReference type="SAM" id="MobiDB-lite"/>
    </source>
</evidence>
<protein>
    <submittedName>
        <fullName evidence="2">Uncharacterized protein</fullName>
    </submittedName>
</protein>
<dbReference type="EMBL" id="ADNV01000331">
    <property type="protein sequence ID" value="EFG75245.1"/>
    <property type="molecule type" value="Genomic_DNA"/>
</dbReference>
<organism evidence="2 3">
    <name type="scientific">Mycobacterium parascrofulaceum ATCC BAA-614</name>
    <dbReference type="NCBI Taxonomy" id="525368"/>
    <lineage>
        <taxon>Bacteria</taxon>
        <taxon>Bacillati</taxon>
        <taxon>Actinomycetota</taxon>
        <taxon>Actinomycetes</taxon>
        <taxon>Mycobacteriales</taxon>
        <taxon>Mycobacteriaceae</taxon>
        <taxon>Mycobacterium</taxon>
        <taxon>Mycobacterium simiae complex</taxon>
    </lineage>
</organism>
<evidence type="ECO:0000313" key="2">
    <source>
        <dbReference type="EMBL" id="EFG75245.1"/>
    </source>
</evidence>